<dbReference type="OMA" id="IRSEPWW"/>
<gene>
    <name evidence="4" type="ORF">DAPPUDRAFT_49525</name>
</gene>
<dbReference type="PhylomeDB" id="E9GEZ7"/>
<dbReference type="InParanoid" id="E9GEZ7"/>
<protein>
    <recommendedName>
        <fullName evidence="6">Metallo-beta-lactamase domain-containing protein</fullName>
    </recommendedName>
</protein>
<evidence type="ECO:0008006" key="6">
    <source>
        <dbReference type="Google" id="ProtNLM"/>
    </source>
</evidence>
<organism evidence="4 5">
    <name type="scientific">Daphnia pulex</name>
    <name type="common">Water flea</name>
    <dbReference type="NCBI Taxonomy" id="6669"/>
    <lineage>
        <taxon>Eukaryota</taxon>
        <taxon>Metazoa</taxon>
        <taxon>Ecdysozoa</taxon>
        <taxon>Arthropoda</taxon>
        <taxon>Crustacea</taxon>
        <taxon>Branchiopoda</taxon>
        <taxon>Diplostraca</taxon>
        <taxon>Cladocera</taxon>
        <taxon>Anomopoda</taxon>
        <taxon>Daphniidae</taxon>
        <taxon>Daphnia</taxon>
    </lineage>
</organism>
<evidence type="ECO:0000256" key="2">
    <source>
        <dbReference type="ARBA" id="ARBA00022801"/>
    </source>
</evidence>
<dbReference type="GO" id="GO:0005634">
    <property type="term" value="C:nucleus"/>
    <property type="evidence" value="ECO:0000318"/>
    <property type="project" value="GO_Central"/>
</dbReference>
<dbReference type="SUPFAM" id="SSF56281">
    <property type="entry name" value="Metallo-hydrolase/oxidoreductase"/>
    <property type="match status" value="1"/>
</dbReference>
<name>E9GEZ7_DAPPU</name>
<dbReference type="HOGENOM" id="CLU_005260_1_0_1"/>
<evidence type="ECO:0000313" key="4">
    <source>
        <dbReference type="EMBL" id="EFX81988.1"/>
    </source>
</evidence>
<dbReference type="Proteomes" id="UP000000305">
    <property type="component" value="Unassembled WGS sequence"/>
</dbReference>
<dbReference type="EMBL" id="GL732541">
    <property type="protein sequence ID" value="EFX81988.1"/>
    <property type="molecule type" value="Genomic_DNA"/>
</dbReference>
<proteinExistence type="predicted"/>
<reference evidence="4 5" key="1">
    <citation type="journal article" date="2011" name="Science">
        <title>The ecoresponsive genome of Daphnia pulex.</title>
        <authorList>
            <person name="Colbourne J.K."/>
            <person name="Pfrender M.E."/>
            <person name="Gilbert D."/>
            <person name="Thomas W.K."/>
            <person name="Tucker A."/>
            <person name="Oakley T.H."/>
            <person name="Tokishita S."/>
            <person name="Aerts A."/>
            <person name="Arnold G.J."/>
            <person name="Basu M.K."/>
            <person name="Bauer D.J."/>
            <person name="Caceres C.E."/>
            <person name="Carmel L."/>
            <person name="Casola C."/>
            <person name="Choi J.H."/>
            <person name="Detter J.C."/>
            <person name="Dong Q."/>
            <person name="Dusheyko S."/>
            <person name="Eads B.D."/>
            <person name="Frohlich T."/>
            <person name="Geiler-Samerotte K.A."/>
            <person name="Gerlach D."/>
            <person name="Hatcher P."/>
            <person name="Jogdeo S."/>
            <person name="Krijgsveld J."/>
            <person name="Kriventseva E.V."/>
            <person name="Kultz D."/>
            <person name="Laforsch C."/>
            <person name="Lindquist E."/>
            <person name="Lopez J."/>
            <person name="Manak J.R."/>
            <person name="Muller J."/>
            <person name="Pangilinan J."/>
            <person name="Patwardhan R.P."/>
            <person name="Pitluck S."/>
            <person name="Pritham E.J."/>
            <person name="Rechtsteiner A."/>
            <person name="Rho M."/>
            <person name="Rogozin I.B."/>
            <person name="Sakarya O."/>
            <person name="Salamov A."/>
            <person name="Schaack S."/>
            <person name="Shapiro H."/>
            <person name="Shiga Y."/>
            <person name="Skalitzky C."/>
            <person name="Smith Z."/>
            <person name="Souvorov A."/>
            <person name="Sung W."/>
            <person name="Tang Z."/>
            <person name="Tsuchiya D."/>
            <person name="Tu H."/>
            <person name="Vos H."/>
            <person name="Wang M."/>
            <person name="Wolf Y.I."/>
            <person name="Yamagata H."/>
            <person name="Yamada T."/>
            <person name="Ye Y."/>
            <person name="Shaw J.R."/>
            <person name="Andrews J."/>
            <person name="Crease T.J."/>
            <person name="Tang H."/>
            <person name="Lucas S.M."/>
            <person name="Robertson H.M."/>
            <person name="Bork P."/>
            <person name="Koonin E.V."/>
            <person name="Zdobnov E.M."/>
            <person name="Grigoriev I.V."/>
            <person name="Lynch M."/>
            <person name="Boore J.L."/>
        </authorList>
    </citation>
    <scope>NUCLEOTIDE SEQUENCE [LARGE SCALE GENOMIC DNA]</scope>
</reference>
<dbReference type="GO" id="GO:0003684">
    <property type="term" value="F:damaged DNA binding"/>
    <property type="evidence" value="ECO:0000318"/>
    <property type="project" value="GO_Central"/>
</dbReference>
<keyword evidence="2" id="KW-0378">Hydrolase</keyword>
<dbReference type="GO" id="GO:0070419">
    <property type="term" value="C:nonhomologous end joining complex"/>
    <property type="evidence" value="ECO:0000318"/>
    <property type="project" value="GO_Central"/>
</dbReference>
<dbReference type="GO" id="GO:0000723">
    <property type="term" value="P:telomere maintenance"/>
    <property type="evidence" value="ECO:0000318"/>
    <property type="project" value="GO_Central"/>
</dbReference>
<accession>E9GEZ7</accession>
<dbReference type="eggNOG" id="KOG1361">
    <property type="taxonomic scope" value="Eukaryota"/>
</dbReference>
<dbReference type="KEGG" id="dpx:DAPPUDRAFT_49525"/>
<dbReference type="Gene3D" id="3.60.15.10">
    <property type="entry name" value="Ribonuclease Z/Hydroxyacylglutathione hydrolase-like"/>
    <property type="match status" value="1"/>
</dbReference>
<sequence length="288" mass="32259">MPVNSESQFQGVIDEIPHIAVDYFLNVQSSLALFLSHCHADHMKGLDSHDLYHTVRTKPGLFIYCSGTTKKILTDWPIYSKLAPYFKVLELNHTVKIDFPGGYCSDDNSSKIGFCVTSIPSGHCPGSVMFLYEGPFGTVLYTGDFRIAKGDSRKFQAFMSNPSRPEYGLKTIDHVYLDCTFCTDSAKTFPSRQTSVDVTIDLVSSWIAKSPEHKVLFTLAGRGFGAEFLFVEVYRKLKLQVHTSDFKHQIYSNLSDIKKAISRQRTTSIHACETMVSAICSFTIVTTV</sequence>
<evidence type="ECO:0000256" key="3">
    <source>
        <dbReference type="ARBA" id="ARBA00022839"/>
    </source>
</evidence>
<dbReference type="PANTHER" id="PTHR23240:SF8">
    <property type="entry name" value="PROTEIN ARTEMIS"/>
    <property type="match status" value="1"/>
</dbReference>
<dbReference type="STRING" id="6669.E9GEZ7"/>
<dbReference type="GO" id="GO:0006303">
    <property type="term" value="P:double-strand break repair via nonhomologous end joining"/>
    <property type="evidence" value="ECO:0000318"/>
    <property type="project" value="GO_Central"/>
</dbReference>
<keyword evidence="5" id="KW-1185">Reference proteome</keyword>
<evidence type="ECO:0000256" key="1">
    <source>
        <dbReference type="ARBA" id="ARBA00022722"/>
    </source>
</evidence>
<dbReference type="InterPro" id="IPR036866">
    <property type="entry name" value="RibonucZ/Hydroxyglut_hydro"/>
</dbReference>
<keyword evidence="3" id="KW-0269">Exonuclease</keyword>
<keyword evidence="1" id="KW-0540">Nuclease</keyword>
<dbReference type="OrthoDB" id="262529at2759"/>
<dbReference type="GO" id="GO:0035312">
    <property type="term" value="F:5'-3' DNA exonuclease activity"/>
    <property type="evidence" value="ECO:0000318"/>
    <property type="project" value="GO_Central"/>
</dbReference>
<dbReference type="GO" id="GO:0036297">
    <property type="term" value="P:interstrand cross-link repair"/>
    <property type="evidence" value="ECO:0000318"/>
    <property type="project" value="GO_Central"/>
</dbReference>
<dbReference type="FunFam" id="3.60.15.10:FF:000018">
    <property type="entry name" value="DNA cross-link repair 1C"/>
    <property type="match status" value="1"/>
</dbReference>
<dbReference type="PANTHER" id="PTHR23240">
    <property type="entry name" value="DNA CROSS-LINK REPAIR PROTEIN PSO2/SNM1-RELATED"/>
    <property type="match status" value="1"/>
</dbReference>
<evidence type="ECO:0000313" key="5">
    <source>
        <dbReference type="Proteomes" id="UP000000305"/>
    </source>
</evidence>
<dbReference type="AlphaFoldDB" id="E9GEZ7"/>